<dbReference type="EMBL" id="JBHUOK010000033">
    <property type="protein sequence ID" value="MFD2791503.1"/>
    <property type="molecule type" value="Genomic_DNA"/>
</dbReference>
<keyword evidence="2" id="KW-1185">Reference proteome</keyword>
<reference evidence="2" key="1">
    <citation type="journal article" date="2019" name="Int. J. Syst. Evol. Microbiol.">
        <title>The Global Catalogue of Microorganisms (GCM) 10K type strain sequencing project: providing services to taxonomists for standard genome sequencing and annotation.</title>
        <authorList>
            <consortium name="The Broad Institute Genomics Platform"/>
            <consortium name="The Broad Institute Genome Sequencing Center for Infectious Disease"/>
            <person name="Wu L."/>
            <person name="Ma J."/>
        </authorList>
    </citation>
    <scope>NUCLEOTIDE SEQUENCE [LARGE SCALE GENOMIC DNA]</scope>
    <source>
        <strain evidence="2">KCTC 52924</strain>
    </source>
</reference>
<name>A0ABW5VIJ0_9FLAO</name>
<protein>
    <submittedName>
        <fullName evidence="1">Uncharacterized protein</fullName>
    </submittedName>
</protein>
<comment type="caution">
    <text evidence="1">The sequence shown here is derived from an EMBL/GenBank/DDBJ whole genome shotgun (WGS) entry which is preliminary data.</text>
</comment>
<proteinExistence type="predicted"/>
<evidence type="ECO:0000313" key="2">
    <source>
        <dbReference type="Proteomes" id="UP001597532"/>
    </source>
</evidence>
<organism evidence="1 2">
    <name type="scientific">Arenibacter antarcticus</name>
    <dbReference type="NCBI Taxonomy" id="2040469"/>
    <lineage>
        <taxon>Bacteria</taxon>
        <taxon>Pseudomonadati</taxon>
        <taxon>Bacteroidota</taxon>
        <taxon>Flavobacteriia</taxon>
        <taxon>Flavobacteriales</taxon>
        <taxon>Flavobacteriaceae</taxon>
        <taxon>Arenibacter</taxon>
    </lineage>
</organism>
<gene>
    <name evidence="1" type="ORF">ACFS1K_17145</name>
</gene>
<dbReference type="RefSeq" id="WP_251808291.1">
    <property type="nucleotide sequence ID" value="NZ_CP166679.1"/>
</dbReference>
<evidence type="ECO:0000313" key="1">
    <source>
        <dbReference type="EMBL" id="MFD2791503.1"/>
    </source>
</evidence>
<sequence>MENQNCRIGSVTQMDTGTQAINLLEQQYKNFMEKASTIKYTDSKLAEFFESKATKINKILKDLTD</sequence>
<dbReference type="Proteomes" id="UP001597532">
    <property type="component" value="Unassembled WGS sequence"/>
</dbReference>
<accession>A0ABW5VIJ0</accession>